<evidence type="ECO:0000256" key="1">
    <source>
        <dbReference type="SAM" id="MobiDB-lite"/>
    </source>
</evidence>
<organism evidence="2 3">
    <name type="scientific">Austropuccinia psidii MF-1</name>
    <dbReference type="NCBI Taxonomy" id="1389203"/>
    <lineage>
        <taxon>Eukaryota</taxon>
        <taxon>Fungi</taxon>
        <taxon>Dikarya</taxon>
        <taxon>Basidiomycota</taxon>
        <taxon>Pucciniomycotina</taxon>
        <taxon>Pucciniomycetes</taxon>
        <taxon>Pucciniales</taxon>
        <taxon>Sphaerophragmiaceae</taxon>
        <taxon>Austropuccinia</taxon>
    </lineage>
</organism>
<dbReference type="AlphaFoldDB" id="A0A9Q3GMM7"/>
<dbReference type="EMBL" id="AVOT02003294">
    <property type="protein sequence ID" value="MBW0473081.1"/>
    <property type="molecule type" value="Genomic_DNA"/>
</dbReference>
<reference evidence="2" key="1">
    <citation type="submission" date="2021-03" db="EMBL/GenBank/DDBJ databases">
        <title>Draft genome sequence of rust myrtle Austropuccinia psidii MF-1, a brazilian biotype.</title>
        <authorList>
            <person name="Quecine M.C."/>
            <person name="Pachon D.M.R."/>
            <person name="Bonatelli M.L."/>
            <person name="Correr F.H."/>
            <person name="Franceschini L.M."/>
            <person name="Leite T.F."/>
            <person name="Margarido G.R.A."/>
            <person name="Almeida C.A."/>
            <person name="Ferrarezi J.A."/>
            <person name="Labate C.A."/>
        </authorList>
    </citation>
    <scope>NUCLEOTIDE SEQUENCE</scope>
    <source>
        <strain evidence="2">MF-1</strain>
    </source>
</reference>
<feature type="compositionally biased region" description="Basic and acidic residues" evidence="1">
    <location>
        <begin position="377"/>
        <end position="389"/>
    </location>
</feature>
<evidence type="ECO:0000313" key="2">
    <source>
        <dbReference type="EMBL" id="MBW0473081.1"/>
    </source>
</evidence>
<dbReference type="Proteomes" id="UP000765509">
    <property type="component" value="Unassembled WGS sequence"/>
</dbReference>
<gene>
    <name evidence="2" type="ORF">O181_012796</name>
</gene>
<feature type="region of interest" description="Disordered" evidence="1">
    <location>
        <begin position="368"/>
        <end position="389"/>
    </location>
</feature>
<feature type="region of interest" description="Disordered" evidence="1">
    <location>
        <begin position="12"/>
        <end position="46"/>
    </location>
</feature>
<sequence length="389" mass="44176">MELSIQLHLEENHIPLETQSQANTPVTPSEPEGSKEKGKRHNEGLITANKWTPIPTQRSRKPRSSASIQGKKTLTACTGKISIINPVVTSKGKLPKSEDNKFLQGTVKETLASTGTSRRTEKACPEAEDLEEDTLDTVVDEKTLRKIIPILPFTFQLNRNLIPEDWNDMDQALQLHQVLKDLFQWSMNNKRFNLASHWAELGASCQKICRKEIDFKDLMIITKDFFRLTRSRPNQLSSGFTPIRNQQVSGQESPFFTLPGGFQEKTRTQEQEQDLFSPKAERVRPNDPETVVLGKRCTQEPEVVVNNSRINSPLNRNITRTHIEHEAVSPESNLNGDALWLQMSQYAEKTQRMKKLTASMNKIVKTLQEGNAQLSKASEETKKKTEHSH</sequence>
<name>A0A9Q3GMM7_9BASI</name>
<comment type="caution">
    <text evidence="2">The sequence shown here is derived from an EMBL/GenBank/DDBJ whole genome shotgun (WGS) entry which is preliminary data.</text>
</comment>
<accession>A0A9Q3GMM7</accession>
<keyword evidence="3" id="KW-1185">Reference proteome</keyword>
<feature type="compositionally biased region" description="Polar residues" evidence="1">
    <location>
        <begin position="17"/>
        <end position="27"/>
    </location>
</feature>
<proteinExistence type="predicted"/>
<evidence type="ECO:0000313" key="3">
    <source>
        <dbReference type="Proteomes" id="UP000765509"/>
    </source>
</evidence>
<protein>
    <submittedName>
        <fullName evidence="2">Uncharacterized protein</fullName>
    </submittedName>
</protein>